<dbReference type="CDD" id="cd07984">
    <property type="entry name" value="LPLAT_LABLAT-like"/>
    <property type="match status" value="1"/>
</dbReference>
<dbReference type="GO" id="GO:0005886">
    <property type="term" value="C:plasma membrane"/>
    <property type="evidence" value="ECO:0007669"/>
    <property type="project" value="UniProtKB-SubCell"/>
</dbReference>
<name>A0A227KHQ4_9BURK</name>
<gene>
    <name evidence="7" type="ORF">ADH67_08705</name>
</gene>
<keyword evidence="8" id="KW-1185">Reference proteome</keyword>
<keyword evidence="3" id="KW-0997">Cell inner membrane</keyword>
<comment type="caution">
    <text evidence="7">The sequence shown here is derived from an EMBL/GenBank/DDBJ whole genome shotgun (WGS) entry which is preliminary data.</text>
</comment>
<reference evidence="8" key="1">
    <citation type="submission" date="2017-05" db="EMBL/GenBank/DDBJ databases">
        <title>Improved OligoMM genomes.</title>
        <authorList>
            <person name="Garzetti D."/>
        </authorList>
    </citation>
    <scope>NUCLEOTIDE SEQUENCE [LARGE SCALE GENOMIC DNA]</scope>
    <source>
        <strain evidence="8">YL45</strain>
    </source>
</reference>
<organism evidence="7 8">
    <name type="scientific">Turicimonas muris</name>
    <dbReference type="NCBI Taxonomy" id="1796652"/>
    <lineage>
        <taxon>Bacteria</taxon>
        <taxon>Pseudomonadati</taxon>
        <taxon>Pseudomonadota</taxon>
        <taxon>Betaproteobacteria</taxon>
        <taxon>Burkholderiales</taxon>
        <taxon>Sutterellaceae</taxon>
        <taxon>Turicimonas</taxon>
    </lineage>
</organism>
<proteinExistence type="predicted"/>
<keyword evidence="6 7" id="KW-0012">Acyltransferase</keyword>
<evidence type="ECO:0000256" key="2">
    <source>
        <dbReference type="ARBA" id="ARBA00022475"/>
    </source>
</evidence>
<dbReference type="EMBL" id="NHMP01000005">
    <property type="protein sequence ID" value="OXE47231.1"/>
    <property type="molecule type" value="Genomic_DNA"/>
</dbReference>
<dbReference type="InterPro" id="IPR004960">
    <property type="entry name" value="LipA_acyltrans"/>
</dbReference>
<dbReference type="PANTHER" id="PTHR30606:SF9">
    <property type="entry name" value="LIPID A BIOSYNTHESIS LAUROYLTRANSFERASE"/>
    <property type="match status" value="1"/>
</dbReference>
<protein>
    <submittedName>
        <fullName evidence="7">Lipid A biosynthesis acyltransferase</fullName>
    </submittedName>
</protein>
<dbReference type="PANTHER" id="PTHR30606">
    <property type="entry name" value="LIPID A BIOSYNTHESIS LAUROYL ACYLTRANSFERASE"/>
    <property type="match status" value="1"/>
</dbReference>
<dbReference type="AlphaFoldDB" id="A0A227KHQ4"/>
<dbReference type="RefSeq" id="WP_066594270.1">
    <property type="nucleotide sequence ID" value="NZ_CAJTBZ010000008.1"/>
</dbReference>
<evidence type="ECO:0000256" key="1">
    <source>
        <dbReference type="ARBA" id="ARBA00004533"/>
    </source>
</evidence>
<evidence type="ECO:0000313" key="8">
    <source>
        <dbReference type="Proteomes" id="UP000214610"/>
    </source>
</evidence>
<evidence type="ECO:0000256" key="4">
    <source>
        <dbReference type="ARBA" id="ARBA00022679"/>
    </source>
</evidence>
<keyword evidence="5" id="KW-0472">Membrane</keyword>
<dbReference type="GO" id="GO:0016746">
    <property type="term" value="F:acyltransferase activity"/>
    <property type="evidence" value="ECO:0007669"/>
    <property type="project" value="UniProtKB-KW"/>
</dbReference>
<evidence type="ECO:0000313" key="7">
    <source>
        <dbReference type="EMBL" id="OXE47231.1"/>
    </source>
</evidence>
<evidence type="ECO:0000256" key="6">
    <source>
        <dbReference type="ARBA" id="ARBA00023315"/>
    </source>
</evidence>
<comment type="subcellular location">
    <subcellularLocation>
        <location evidence="1">Cell inner membrane</location>
    </subcellularLocation>
</comment>
<evidence type="ECO:0000256" key="5">
    <source>
        <dbReference type="ARBA" id="ARBA00023136"/>
    </source>
</evidence>
<evidence type="ECO:0000256" key="3">
    <source>
        <dbReference type="ARBA" id="ARBA00022519"/>
    </source>
</evidence>
<keyword evidence="2" id="KW-1003">Cell membrane</keyword>
<accession>A0A227KHQ4</accession>
<dbReference type="GeneID" id="78362187"/>
<sequence length="302" mass="34660">MAKKKSALNRFFSRCAIAMMKSTSGWKQSSRTRVANWLAAVAWHVIPKRRKVTLRNLELCFPDWPAEKREEIAKGVFRNLLRAAIDHSVLIKGTREEVQNYVKFEGKEEFLKLTQEHPVIVVTPHFVGLDQGGIGINTFYRGCSLYQPQSNPLWDKVFYDARKRFSDPVLIPKSNSAMKEVIRAIRSGLSFYYLPDMDHGKRNSIFVPFFGVPAATLPMVSKLAKLTKAKVIWGIAETTPDGYTMHLSAPLENFPTDDAEADTLRITQELEKFILKHPDQYLWSHRRFKTRPDGEPSVYENL</sequence>
<dbReference type="PIRSF" id="PIRSF026649">
    <property type="entry name" value="MsbB"/>
    <property type="match status" value="1"/>
</dbReference>
<dbReference type="Pfam" id="PF03279">
    <property type="entry name" value="Lip_A_acyltrans"/>
    <property type="match status" value="1"/>
</dbReference>
<keyword evidence="4 7" id="KW-0808">Transferase</keyword>
<dbReference type="GO" id="GO:0009247">
    <property type="term" value="P:glycolipid biosynthetic process"/>
    <property type="evidence" value="ECO:0007669"/>
    <property type="project" value="UniProtKB-ARBA"/>
</dbReference>
<dbReference type="Proteomes" id="UP000214610">
    <property type="component" value="Unassembled WGS sequence"/>
</dbReference>